<dbReference type="HOGENOM" id="CLU_027783_0_0_9"/>
<dbReference type="GeneID" id="41355020"/>
<dbReference type="GO" id="GO:0016740">
    <property type="term" value="F:transferase activity"/>
    <property type="evidence" value="ECO:0007669"/>
    <property type="project" value="UniProtKB-KW"/>
</dbReference>
<evidence type="ECO:0000313" key="2">
    <source>
        <dbReference type="EMBL" id="ACR71278.1"/>
    </source>
</evidence>
<keyword evidence="3" id="KW-1185">Reference proteome</keyword>
<dbReference type="Pfam" id="PF04991">
    <property type="entry name" value="LicD"/>
    <property type="match status" value="1"/>
</dbReference>
<feature type="domain" description="LicD/FKTN/FKRP nucleotidyltransferase" evidence="1">
    <location>
        <begin position="40"/>
        <end position="278"/>
    </location>
</feature>
<dbReference type="InterPro" id="IPR052942">
    <property type="entry name" value="LPS_cholinephosphotransferase"/>
</dbReference>
<evidence type="ECO:0000313" key="3">
    <source>
        <dbReference type="Proteomes" id="UP000001476"/>
    </source>
</evidence>
<accession>C4Z288</accession>
<dbReference type="EMBL" id="CP001104">
    <property type="protein sequence ID" value="ACR71278.1"/>
    <property type="molecule type" value="Genomic_DNA"/>
</dbReference>
<gene>
    <name evidence="2" type="ordered locus">EUBELI_00242</name>
</gene>
<name>C4Z288_LACE2</name>
<dbReference type="PANTHER" id="PTHR43404:SF2">
    <property type="entry name" value="LIPOPOLYSACCHARIDE CHOLINEPHOSPHOTRANSFERASE LICD"/>
    <property type="match status" value="1"/>
</dbReference>
<dbReference type="RefSeq" id="WP_012738515.1">
    <property type="nucleotide sequence ID" value="NC_012778.1"/>
</dbReference>
<keyword evidence="2" id="KW-0808">Transferase</keyword>
<proteinExistence type="predicted"/>
<dbReference type="PANTHER" id="PTHR43404">
    <property type="entry name" value="LIPOPOLYSACCHARIDE CHOLINEPHOSPHOTRANSFERASE LICD"/>
    <property type="match status" value="1"/>
</dbReference>
<reference evidence="2 3" key="1">
    <citation type="journal article" date="2009" name="Proc. Natl. Acad. Sci. U.S.A.">
        <title>Characterizing a model human gut microbiota composed of members of its two dominant bacterial phyla.</title>
        <authorList>
            <person name="Mahowald M.A."/>
            <person name="Rey F.E."/>
            <person name="Seedorf H."/>
            <person name="Turnbaugh P.J."/>
            <person name="Fulton R.S."/>
            <person name="Wollam A."/>
            <person name="Shah N."/>
            <person name="Wang C."/>
            <person name="Magrini V."/>
            <person name="Wilson R.K."/>
            <person name="Cantarel B.L."/>
            <person name="Coutinho P.M."/>
            <person name="Henrissat B."/>
            <person name="Crock L.W."/>
            <person name="Russell A."/>
            <person name="Verberkmoes N.C."/>
            <person name="Hettich R.L."/>
            <person name="Gordon J.I."/>
        </authorList>
    </citation>
    <scope>NUCLEOTIDE SEQUENCE [LARGE SCALE GENOMIC DNA]</scope>
    <source>
        <strain evidence="3">ATCC 27750 / DSM 3376 / VPI C15-48 / C15-B4</strain>
    </source>
</reference>
<dbReference type="AlphaFoldDB" id="C4Z288"/>
<dbReference type="KEGG" id="eel:EUBELI_00242"/>
<dbReference type="STRING" id="515620.EUBELI_00242"/>
<protein>
    <submittedName>
        <fullName evidence="2">Lipopolysaccharide cholinephosphotransferase</fullName>
    </submittedName>
</protein>
<organism evidence="2 3">
    <name type="scientific">Lachnospira eligens (strain ATCC 27750 / DSM 3376 / VPI C15-48 / C15-B4)</name>
    <name type="common">Eubacterium eligens</name>
    <dbReference type="NCBI Taxonomy" id="515620"/>
    <lineage>
        <taxon>Bacteria</taxon>
        <taxon>Bacillati</taxon>
        <taxon>Bacillota</taxon>
        <taxon>Clostridia</taxon>
        <taxon>Lachnospirales</taxon>
        <taxon>Lachnospiraceae</taxon>
        <taxon>Lachnospira</taxon>
    </lineage>
</organism>
<sequence length="668" mass="78835">MKFDKSFFEAEVRDGFYVTSEMKQVWAAQLEVLNDVDNACRENGIQYFAEWGTLLGAVRHHGFIPWDDDMDICMKRPDYNRFLEIAEKIMPSNYKIYNLKSHNNDGNMVSRIINTDQISYDAEKLKKYHGVPYVIGLDIFPLDYISDNKEDDELQSNVIVMISSIMNVIKSIQDNNVQLDEENLTQINMQLSQVENICGVTINREDDIVQQLNILIDRMCGIYRENEAEYITIMLLWVGGKNYRFPKKYYDKAIRIPFENTTIPVPYAYDSILKKKYGDYMKLVHTWDSHDYPFFESQKKIIENAGVDINKYTDDYRNYNQFKNKIEEIRIDKEKKDYKDKKMVVFMPFKAKYWNMMAGLWKEYERSGEYTLIAIPAPYYYKNIDGTIEKFNDDKQYPEYVKIVSPENFDFDNEYVEKIIIQNPYDSYNATTTVYPQFYAKKLAMCTKELIYIPYFETEEINPSDMRAYVSMDSYVTMPGVVYSDKVIVQSEGIKELYVKKLSEYFGEETRDIWNTKIIGNGKHYIEMENSDSKYDDIPEKWKGYIKKSDGSYKKVILYFICTNDVLENGHRVFDKIKRSMDTFLEYEDSVVPLMMFESNIDEILQMENPELLEDYNEIKMNFTQYIVNENELDKAMNLCDAFYGDAGSEAQLCRNSGKPVMIQNVEI</sequence>
<dbReference type="GO" id="GO:0009100">
    <property type="term" value="P:glycoprotein metabolic process"/>
    <property type="evidence" value="ECO:0007669"/>
    <property type="project" value="UniProtKB-ARBA"/>
</dbReference>
<dbReference type="eggNOG" id="COG3475">
    <property type="taxonomic scope" value="Bacteria"/>
</dbReference>
<evidence type="ECO:0000259" key="1">
    <source>
        <dbReference type="Pfam" id="PF04991"/>
    </source>
</evidence>
<dbReference type="InterPro" id="IPR007074">
    <property type="entry name" value="LicD/FKTN/FKRP_NTP_transf"/>
</dbReference>
<dbReference type="Proteomes" id="UP000001476">
    <property type="component" value="Chromosome"/>
</dbReference>